<proteinExistence type="predicted"/>
<dbReference type="EMBL" id="MN369761">
    <property type="protein sequence ID" value="QGH80369.1"/>
    <property type="molecule type" value="Genomic_DNA"/>
</dbReference>
<evidence type="ECO:0000313" key="1">
    <source>
        <dbReference type="EMBL" id="QGH80369.1"/>
    </source>
</evidence>
<dbReference type="Proteomes" id="UP000412365">
    <property type="component" value="Segment"/>
</dbReference>
<evidence type="ECO:0000313" key="2">
    <source>
        <dbReference type="Proteomes" id="UP000412365"/>
    </source>
</evidence>
<sequence>MKGAGPMELIECMEISPRGFACTRPADHGGAFHVAHTDEVRDGRRVVVDRWQIDGEA</sequence>
<organism evidence="1 2">
    <name type="scientific">Mycobacterium phage Malthus</name>
    <dbReference type="NCBI Taxonomy" id="2592661"/>
    <lineage>
        <taxon>Viruses</taxon>
        <taxon>Duplodnaviria</taxon>
        <taxon>Heunggongvirae</taxon>
        <taxon>Uroviricota</taxon>
        <taxon>Caudoviricetes</taxon>
        <taxon>Weiservirinae</taxon>
        <taxon>Fionnbharthvirus</taxon>
        <taxon>Fionnbharthvirus fionnbharth</taxon>
    </lineage>
</organism>
<reference evidence="1 2" key="1">
    <citation type="submission" date="2019-08" db="EMBL/GenBank/DDBJ databases">
        <authorList>
            <person name="Boehm C.M."/>
            <person name="Ahlbrecht B.C."/>
            <person name="Bau H.M."/>
            <person name="Bodnar H.M."/>
            <person name="Burns G.P."/>
            <person name="Craven C.R."/>
            <person name="Fath Z.K."/>
            <person name="Holm M.B."/>
            <person name="Lula M.B."/>
            <person name="Pastian K.J."/>
            <person name="Popiel J.K."/>
            <person name="Postl L.C."/>
            <person name="Weisbrod J.M."/>
            <person name="Whitman F.C."/>
            <person name="Angstman J.M."/>
            <person name="Zimmerman M.D."/>
            <person name="Fleischacker C.L."/>
            <person name="Molloy S.D."/>
            <person name="Garlena R.A."/>
            <person name="Russell D.A."/>
            <person name="Pope W.H."/>
            <person name="Jacobs-Sera D."/>
            <person name="Hatfull G.F."/>
        </authorList>
    </citation>
    <scope>NUCLEOTIDE SEQUENCE [LARGE SCALE GENOMIC DNA]</scope>
</reference>
<gene>
    <name evidence="1" type="primary">89</name>
    <name evidence="1" type="ORF">SEA_MALTHUS_89</name>
</gene>
<name>A0A5Q2WRU6_9CAUD</name>
<accession>A0A5Q2WRU6</accession>
<protein>
    <submittedName>
        <fullName evidence="1">Uncharacterized protein</fullName>
    </submittedName>
</protein>